<dbReference type="Proteomes" id="UP000186230">
    <property type="component" value="Chromosome"/>
</dbReference>
<accession>A0A1L7I7K3</accession>
<evidence type="ECO:0000313" key="1">
    <source>
        <dbReference type="EMBL" id="APU69591.1"/>
    </source>
</evidence>
<reference evidence="1 2" key="1">
    <citation type="submission" date="2016-07" db="EMBL/GenBank/DDBJ databases">
        <title>Multi-omics approach to identify versatile polysaccharide utilization systems of a marine flavobacterium Gramella flava.</title>
        <authorList>
            <person name="Tang K."/>
        </authorList>
    </citation>
    <scope>NUCLEOTIDE SEQUENCE [LARGE SCALE GENOMIC DNA]</scope>
    <source>
        <strain evidence="1 2">JLT2011</strain>
    </source>
</reference>
<sequence length="101" mass="11572">MKAILKYSLILGLMLTLLNSCRNTSETDDEQTELEQMMNDPENKVEIKDGGDKIKIETKDGDQIKIKKEDGDYKKKVETAEGEEYKLKIDEDGEVKEKTDN</sequence>
<keyword evidence="2" id="KW-1185">Reference proteome</keyword>
<protein>
    <submittedName>
        <fullName evidence="1">Uncharacterized protein</fullName>
    </submittedName>
</protein>
<dbReference type="EMBL" id="CP016359">
    <property type="protein sequence ID" value="APU69591.1"/>
    <property type="molecule type" value="Genomic_DNA"/>
</dbReference>
<dbReference type="OrthoDB" id="1451261at2"/>
<dbReference type="KEGG" id="gfl:GRFL_2867"/>
<gene>
    <name evidence="1" type="ORF">GRFL_2867</name>
</gene>
<dbReference type="STRING" id="1229726.GRFL_2867"/>
<organism evidence="1 2">
    <name type="scientific">Christiangramia flava JLT2011</name>
    <dbReference type="NCBI Taxonomy" id="1229726"/>
    <lineage>
        <taxon>Bacteria</taxon>
        <taxon>Pseudomonadati</taxon>
        <taxon>Bacteroidota</taxon>
        <taxon>Flavobacteriia</taxon>
        <taxon>Flavobacteriales</taxon>
        <taxon>Flavobacteriaceae</taxon>
        <taxon>Christiangramia</taxon>
    </lineage>
</organism>
<proteinExistence type="predicted"/>
<dbReference type="AlphaFoldDB" id="A0A1L7I7K3"/>
<name>A0A1L7I7K3_9FLAO</name>
<evidence type="ECO:0000313" key="2">
    <source>
        <dbReference type="Proteomes" id="UP000186230"/>
    </source>
</evidence>
<dbReference type="RefSeq" id="WP_083645238.1">
    <property type="nucleotide sequence ID" value="NZ_AMRU01000005.1"/>
</dbReference>